<dbReference type="PRINTS" id="PR00385">
    <property type="entry name" value="P450"/>
</dbReference>
<dbReference type="Gene3D" id="1.10.630.10">
    <property type="entry name" value="Cytochrome P450"/>
    <property type="match status" value="1"/>
</dbReference>
<evidence type="ECO:0000256" key="4">
    <source>
        <dbReference type="ARBA" id="ARBA00022723"/>
    </source>
</evidence>
<dbReference type="SUPFAM" id="SSF48264">
    <property type="entry name" value="Cytochrome P450"/>
    <property type="match status" value="1"/>
</dbReference>
<dbReference type="PRINTS" id="PR00463">
    <property type="entry name" value="EP450I"/>
</dbReference>
<keyword evidence="4 8" id="KW-0479">Metal-binding</keyword>
<dbReference type="GO" id="GO:0020037">
    <property type="term" value="F:heme binding"/>
    <property type="evidence" value="ECO:0007669"/>
    <property type="project" value="InterPro"/>
</dbReference>
<dbReference type="PANTHER" id="PTHR24305:SF107">
    <property type="entry name" value="P450, PUTATIVE (EUROFUNG)-RELATED"/>
    <property type="match status" value="1"/>
</dbReference>
<comment type="pathway">
    <text evidence="2">Secondary metabolite biosynthesis.</text>
</comment>
<dbReference type="GO" id="GO:0016705">
    <property type="term" value="F:oxidoreductase activity, acting on paired donors, with incorporation or reduction of molecular oxygen"/>
    <property type="evidence" value="ECO:0007669"/>
    <property type="project" value="InterPro"/>
</dbReference>
<gene>
    <name evidence="9" type="ORF">K458DRAFT_389859</name>
</gene>
<dbReference type="InterPro" id="IPR036396">
    <property type="entry name" value="Cyt_P450_sf"/>
</dbReference>
<dbReference type="Pfam" id="PF00067">
    <property type="entry name" value="p450"/>
    <property type="match status" value="1"/>
</dbReference>
<accession>A0A6G1IZ81</accession>
<feature type="binding site" description="axial binding residue" evidence="8">
    <location>
        <position position="83"/>
    </location>
    <ligand>
        <name>heme</name>
        <dbReference type="ChEBI" id="CHEBI:30413"/>
    </ligand>
    <ligandPart>
        <name>Fe</name>
        <dbReference type="ChEBI" id="CHEBI:18248"/>
    </ligandPart>
</feature>
<evidence type="ECO:0000256" key="7">
    <source>
        <dbReference type="ARBA" id="ARBA00023033"/>
    </source>
</evidence>
<dbReference type="InterPro" id="IPR002401">
    <property type="entry name" value="Cyt_P450_E_grp-I"/>
</dbReference>
<evidence type="ECO:0000313" key="10">
    <source>
        <dbReference type="Proteomes" id="UP000799291"/>
    </source>
</evidence>
<dbReference type="InterPro" id="IPR050121">
    <property type="entry name" value="Cytochrome_P450_monoxygenase"/>
</dbReference>
<dbReference type="GO" id="GO:0004497">
    <property type="term" value="F:monooxygenase activity"/>
    <property type="evidence" value="ECO:0007669"/>
    <property type="project" value="UniProtKB-KW"/>
</dbReference>
<keyword evidence="6 8" id="KW-0408">Iron</keyword>
<protein>
    <recommendedName>
        <fullName evidence="11">Cytochrome P450</fullName>
    </recommendedName>
</protein>
<name>A0A6G1IZ81_9PLEO</name>
<evidence type="ECO:0000256" key="6">
    <source>
        <dbReference type="ARBA" id="ARBA00023004"/>
    </source>
</evidence>
<evidence type="ECO:0000256" key="3">
    <source>
        <dbReference type="ARBA" id="ARBA00022617"/>
    </source>
</evidence>
<evidence type="ECO:0000313" key="9">
    <source>
        <dbReference type="EMBL" id="KAF2683251.1"/>
    </source>
</evidence>
<keyword evidence="7" id="KW-0503">Monooxygenase</keyword>
<evidence type="ECO:0008006" key="11">
    <source>
        <dbReference type="Google" id="ProtNLM"/>
    </source>
</evidence>
<evidence type="ECO:0000256" key="8">
    <source>
        <dbReference type="PIRSR" id="PIRSR602401-1"/>
    </source>
</evidence>
<reference evidence="9" key="1">
    <citation type="journal article" date="2020" name="Stud. Mycol.">
        <title>101 Dothideomycetes genomes: a test case for predicting lifestyles and emergence of pathogens.</title>
        <authorList>
            <person name="Haridas S."/>
            <person name="Albert R."/>
            <person name="Binder M."/>
            <person name="Bloem J."/>
            <person name="Labutti K."/>
            <person name="Salamov A."/>
            <person name="Andreopoulos B."/>
            <person name="Baker S."/>
            <person name="Barry K."/>
            <person name="Bills G."/>
            <person name="Bluhm B."/>
            <person name="Cannon C."/>
            <person name="Castanera R."/>
            <person name="Culley D."/>
            <person name="Daum C."/>
            <person name="Ezra D."/>
            <person name="Gonzalez J."/>
            <person name="Henrissat B."/>
            <person name="Kuo A."/>
            <person name="Liang C."/>
            <person name="Lipzen A."/>
            <person name="Lutzoni F."/>
            <person name="Magnuson J."/>
            <person name="Mondo S."/>
            <person name="Nolan M."/>
            <person name="Ohm R."/>
            <person name="Pangilinan J."/>
            <person name="Park H.-J."/>
            <person name="Ramirez L."/>
            <person name="Alfaro M."/>
            <person name="Sun H."/>
            <person name="Tritt A."/>
            <person name="Yoshinaga Y."/>
            <person name="Zwiers L.-H."/>
            <person name="Turgeon B."/>
            <person name="Goodwin S."/>
            <person name="Spatafora J."/>
            <person name="Crous P."/>
            <person name="Grigoriev I."/>
        </authorList>
    </citation>
    <scope>NUCLEOTIDE SEQUENCE</scope>
    <source>
        <strain evidence="9">CBS 122367</strain>
    </source>
</reference>
<dbReference type="PANTHER" id="PTHR24305">
    <property type="entry name" value="CYTOCHROME P450"/>
    <property type="match status" value="1"/>
</dbReference>
<evidence type="ECO:0000256" key="1">
    <source>
        <dbReference type="ARBA" id="ARBA00001971"/>
    </source>
</evidence>
<dbReference type="AlphaFoldDB" id="A0A6G1IZ81"/>
<keyword evidence="5" id="KW-0560">Oxidoreductase</keyword>
<organism evidence="9 10">
    <name type="scientific">Lentithecium fluviatile CBS 122367</name>
    <dbReference type="NCBI Taxonomy" id="1168545"/>
    <lineage>
        <taxon>Eukaryota</taxon>
        <taxon>Fungi</taxon>
        <taxon>Dikarya</taxon>
        <taxon>Ascomycota</taxon>
        <taxon>Pezizomycotina</taxon>
        <taxon>Dothideomycetes</taxon>
        <taxon>Pleosporomycetidae</taxon>
        <taxon>Pleosporales</taxon>
        <taxon>Massarineae</taxon>
        <taxon>Lentitheciaceae</taxon>
        <taxon>Lentithecium</taxon>
    </lineage>
</organism>
<dbReference type="OrthoDB" id="10029320at2759"/>
<comment type="cofactor">
    <cofactor evidence="1 8">
        <name>heme</name>
        <dbReference type="ChEBI" id="CHEBI:30413"/>
    </cofactor>
</comment>
<evidence type="ECO:0000256" key="2">
    <source>
        <dbReference type="ARBA" id="ARBA00005179"/>
    </source>
</evidence>
<evidence type="ECO:0000256" key="5">
    <source>
        <dbReference type="ARBA" id="ARBA00023002"/>
    </source>
</evidence>
<dbReference type="GO" id="GO:0005506">
    <property type="term" value="F:iron ion binding"/>
    <property type="evidence" value="ECO:0007669"/>
    <property type="project" value="InterPro"/>
</dbReference>
<dbReference type="Proteomes" id="UP000799291">
    <property type="component" value="Unassembled WGS sequence"/>
</dbReference>
<sequence length="131" mass="15321">MNYLLYTLTVIKETLRIFLVVIDLPRNIVFYGPSITVSTTIPSGGRESTIFLPERFLRDQDHNDELRPLKNVWRPFEYGSRACIGTELAMTELKIVLALTTREFELKEAYAEWDRTNRLKGMKTVDEERAY</sequence>
<dbReference type="EMBL" id="MU005584">
    <property type="protein sequence ID" value="KAF2683251.1"/>
    <property type="molecule type" value="Genomic_DNA"/>
</dbReference>
<dbReference type="InterPro" id="IPR001128">
    <property type="entry name" value="Cyt_P450"/>
</dbReference>
<keyword evidence="3 8" id="KW-0349">Heme</keyword>
<keyword evidence="10" id="KW-1185">Reference proteome</keyword>
<proteinExistence type="predicted"/>